<keyword evidence="4" id="KW-0156">Chromatin regulator</keyword>
<dbReference type="InterPro" id="IPR001680">
    <property type="entry name" value="WD40_rpt"/>
</dbReference>
<evidence type="ECO:0000256" key="6">
    <source>
        <dbReference type="PROSITE-ProRule" id="PRU00221"/>
    </source>
</evidence>
<dbReference type="VEuPathDB" id="ToxoDB:TGP89_264820"/>
<feature type="region of interest" description="Disordered" evidence="7">
    <location>
        <begin position="1"/>
        <end position="332"/>
    </location>
</feature>
<feature type="compositionally biased region" description="Low complexity" evidence="7">
    <location>
        <begin position="253"/>
        <end position="265"/>
    </location>
</feature>
<accession>A0A086JK81</accession>
<comment type="subcellular location">
    <subcellularLocation>
        <location evidence="1">Nucleus</location>
    </subcellularLocation>
</comment>
<feature type="domain" description="Histone-binding protein RBBP4-like N-terminal" evidence="8">
    <location>
        <begin position="461"/>
        <end position="528"/>
    </location>
</feature>
<evidence type="ECO:0000256" key="2">
    <source>
        <dbReference type="ARBA" id="ARBA00022574"/>
    </source>
</evidence>
<dbReference type="AlphaFoldDB" id="A0A086JK81"/>
<dbReference type="SMART" id="SM00320">
    <property type="entry name" value="WD40"/>
    <property type="match status" value="6"/>
</dbReference>
<dbReference type="InterPro" id="IPR050459">
    <property type="entry name" value="WD_repeat_RBAP46/RBAP48/MSI1"/>
</dbReference>
<dbReference type="PROSITE" id="PS00678">
    <property type="entry name" value="WD_REPEATS_1"/>
    <property type="match status" value="1"/>
</dbReference>
<evidence type="ECO:0000256" key="7">
    <source>
        <dbReference type="SAM" id="MobiDB-lite"/>
    </source>
</evidence>
<feature type="compositionally biased region" description="Low complexity" evidence="7">
    <location>
        <begin position="289"/>
        <end position="300"/>
    </location>
</feature>
<feature type="repeat" description="WD" evidence="6">
    <location>
        <begin position="644"/>
        <end position="687"/>
    </location>
</feature>
<comment type="caution">
    <text evidence="9">The sequence shown here is derived from an EMBL/GenBank/DDBJ whole genome shotgun (WGS) entry which is preliminary data.</text>
</comment>
<dbReference type="GO" id="GO:0005634">
    <property type="term" value="C:nucleus"/>
    <property type="evidence" value="ECO:0007669"/>
    <property type="project" value="UniProtKB-SubCell"/>
</dbReference>
<feature type="compositionally biased region" description="Basic and acidic residues" evidence="7">
    <location>
        <begin position="193"/>
        <end position="216"/>
    </location>
</feature>
<dbReference type="InterPro" id="IPR019775">
    <property type="entry name" value="WD40_repeat_CS"/>
</dbReference>
<feature type="compositionally biased region" description="Basic residues" evidence="7">
    <location>
        <begin position="217"/>
        <end position="238"/>
    </location>
</feature>
<evidence type="ECO:0000313" key="9">
    <source>
        <dbReference type="EMBL" id="KFG32549.1"/>
    </source>
</evidence>
<feature type="compositionally biased region" description="Basic and acidic residues" evidence="7">
    <location>
        <begin position="166"/>
        <end position="183"/>
    </location>
</feature>
<dbReference type="Pfam" id="PF00400">
    <property type="entry name" value="WD40"/>
    <property type="match status" value="2"/>
</dbReference>
<evidence type="ECO:0000256" key="3">
    <source>
        <dbReference type="ARBA" id="ARBA00022737"/>
    </source>
</evidence>
<protein>
    <submittedName>
        <fullName evidence="9">RbAp48</fullName>
        <ecNumber evidence="9">2.3.1.48</ecNumber>
    </submittedName>
</protein>
<dbReference type="PROSITE" id="PS50294">
    <property type="entry name" value="WD_REPEATS_REGION"/>
    <property type="match status" value="1"/>
</dbReference>
<dbReference type="GO" id="GO:0006325">
    <property type="term" value="P:chromatin organization"/>
    <property type="evidence" value="ECO:0007669"/>
    <property type="project" value="UniProtKB-KW"/>
</dbReference>
<keyword evidence="3" id="KW-0677">Repeat</keyword>
<keyword evidence="2 6" id="KW-0853">WD repeat</keyword>
<dbReference type="InterPro" id="IPR022052">
    <property type="entry name" value="Histone-bd_RBBP4-like_N"/>
</dbReference>
<gene>
    <name evidence="9" type="ORF">TGP89_264820</name>
</gene>
<dbReference type="Pfam" id="PF12265">
    <property type="entry name" value="CAF1C_H4-bd"/>
    <property type="match status" value="1"/>
</dbReference>
<feature type="compositionally biased region" description="Polar residues" evidence="7">
    <location>
        <begin position="135"/>
        <end position="148"/>
    </location>
</feature>
<feature type="repeat" description="WD" evidence="6">
    <location>
        <begin position="845"/>
        <end position="881"/>
    </location>
</feature>
<evidence type="ECO:0000259" key="8">
    <source>
        <dbReference type="Pfam" id="PF12265"/>
    </source>
</evidence>
<dbReference type="Proteomes" id="UP000028828">
    <property type="component" value="Unassembled WGS sequence"/>
</dbReference>
<feature type="compositionally biased region" description="Basic residues" evidence="7">
    <location>
        <begin position="371"/>
        <end position="391"/>
    </location>
</feature>
<dbReference type="PANTHER" id="PTHR22850">
    <property type="entry name" value="WD40 REPEAT FAMILY"/>
    <property type="match status" value="1"/>
</dbReference>
<feature type="repeat" description="WD" evidence="6">
    <location>
        <begin position="788"/>
        <end position="823"/>
    </location>
</feature>
<dbReference type="PROSITE" id="PS50082">
    <property type="entry name" value="WD_REPEATS_2"/>
    <property type="match status" value="3"/>
</dbReference>
<sequence>MARSEGVGQVTNSSRASAQPNRLPTLRCRLRKKPVCGSVEARCKRRALREDTRHRKMGDRNSSTRRPVEDEEAAEMPSASSRVPRRTRSRLEGSEDSASHAPSRTHQKNSDGNLSEGDGSPGPGCSLAARYATEATPTSSNSASGSRESCSKRPGREAGTAVRATLKREEKKREEGPESDSHGESAPPLDPSTFRDAKEGGRLEAEIFEAAHDGRAGPKHVHASRLRSAKTSRHRLHASSHASPRRGPPLDFSAPTSPAATASPSDLRDALPASRRLTSALHAPRKTAARSFFAHSSSRLASRRDRPHSVSPETCSRRRSTDSSEVSSCSGGAGDACLAPVQAWLSPSASSHRPPPSYLPRSACGLSASSGKKRLRSERRGKGGKRGKGGPHKGECFPGLRSDPQSEQAPTPHPASSGDEWTATRSQAPSAAAAGAPASAAGAAGHSVSAASLQGLYRANNRHWQNNCLLLYEHVMAHTLEWPSLTTQWMHSRNLKASGEMGQTLLVATHTSGPQHPNFLLLMEVTLPLEPIHPSGMHFGQRQDYVGFDFGEEDSRKFTVTCRIPHEGESNKARLCPSDQTKVASKALDGCVYIFDFCNFGPCALPFSSAAGEGAKHLKSGKARESAETATPADFMTAQAEVVLCGHTAEGWGLEWGPPGRENVIASAADDGIICVWDLQAKPQTHKRLAPLHKLVADSRLRPLQDVCWKRGEGEGEVLLGIGDDGYLNMWDLRVSPAPVVRTQCSWTCTNALAANANAPYVVATAGADKGVSIWDLRALRRPAHRLLHAHGEAVTCLKWAPGEKTTLASGSTDRLIRIFDLSLVGAEQESDEAEDGPPELRFVHGGHLGAVNDFDWNPQADLFSLMLASVSEDNALQIWQPTRKAFKRDSLFEVRDGEDSVHYYGEVDGDDVE</sequence>
<dbReference type="SUPFAM" id="SSF50978">
    <property type="entry name" value="WD40 repeat-like"/>
    <property type="match status" value="1"/>
</dbReference>
<dbReference type="GO" id="GO:0061733">
    <property type="term" value="F:protein-lysine-acetyltransferase activity"/>
    <property type="evidence" value="ECO:0007669"/>
    <property type="project" value="UniProtKB-EC"/>
</dbReference>
<dbReference type="EC" id="2.3.1.48" evidence="9"/>
<keyword evidence="9" id="KW-0012">Acyltransferase</keyword>
<feature type="compositionally biased region" description="Low complexity" evidence="7">
    <location>
        <begin position="428"/>
        <end position="437"/>
    </location>
</feature>
<dbReference type="InterPro" id="IPR015943">
    <property type="entry name" value="WD40/YVTN_repeat-like_dom_sf"/>
</dbReference>
<organism evidence="9 10">
    <name type="scientific">Toxoplasma gondii p89</name>
    <dbReference type="NCBI Taxonomy" id="943119"/>
    <lineage>
        <taxon>Eukaryota</taxon>
        <taxon>Sar</taxon>
        <taxon>Alveolata</taxon>
        <taxon>Apicomplexa</taxon>
        <taxon>Conoidasida</taxon>
        <taxon>Coccidia</taxon>
        <taxon>Eucoccidiorida</taxon>
        <taxon>Eimeriorina</taxon>
        <taxon>Sarcocystidae</taxon>
        <taxon>Toxoplasma</taxon>
    </lineage>
</organism>
<keyword evidence="5" id="KW-0539">Nucleus</keyword>
<keyword evidence="9" id="KW-0808">Transferase</keyword>
<dbReference type="OrthoDB" id="427795at2759"/>
<proteinExistence type="predicted"/>
<evidence type="ECO:0000256" key="1">
    <source>
        <dbReference type="ARBA" id="ARBA00004123"/>
    </source>
</evidence>
<evidence type="ECO:0000256" key="5">
    <source>
        <dbReference type="ARBA" id="ARBA00023242"/>
    </source>
</evidence>
<feature type="region of interest" description="Disordered" evidence="7">
    <location>
        <begin position="346"/>
        <end position="437"/>
    </location>
</feature>
<dbReference type="Gene3D" id="2.130.10.10">
    <property type="entry name" value="YVTN repeat-like/Quinoprotein amine dehydrogenase"/>
    <property type="match status" value="1"/>
</dbReference>
<dbReference type="EMBL" id="AEYI02001846">
    <property type="protein sequence ID" value="KFG32549.1"/>
    <property type="molecule type" value="Genomic_DNA"/>
</dbReference>
<evidence type="ECO:0000313" key="10">
    <source>
        <dbReference type="Proteomes" id="UP000028828"/>
    </source>
</evidence>
<evidence type="ECO:0000256" key="4">
    <source>
        <dbReference type="ARBA" id="ARBA00022853"/>
    </source>
</evidence>
<name>A0A086JK81_TOXGO</name>
<reference evidence="9 10" key="1">
    <citation type="submission" date="2014-03" db="EMBL/GenBank/DDBJ databases">
        <authorList>
            <person name="Sibley D."/>
            <person name="Venepally P."/>
            <person name="Karamycheva S."/>
            <person name="Hadjithomas M."/>
            <person name="Khan A."/>
            <person name="Brunk B."/>
            <person name="Roos D."/>
            <person name="Caler E."/>
            <person name="Lorenzi H."/>
        </authorList>
    </citation>
    <scope>NUCLEOTIDE SEQUENCE [LARGE SCALE GENOMIC DNA]</scope>
    <source>
        <strain evidence="10">p89</strain>
    </source>
</reference>
<feature type="compositionally biased region" description="Polar residues" evidence="7">
    <location>
        <begin position="9"/>
        <end position="22"/>
    </location>
</feature>
<dbReference type="InterPro" id="IPR036322">
    <property type="entry name" value="WD40_repeat_dom_sf"/>
</dbReference>